<organism evidence="1 2">
    <name type="scientific">Methylococcus capsulatus</name>
    <dbReference type="NCBI Taxonomy" id="414"/>
    <lineage>
        <taxon>Bacteria</taxon>
        <taxon>Pseudomonadati</taxon>
        <taxon>Pseudomonadota</taxon>
        <taxon>Gammaproteobacteria</taxon>
        <taxon>Methylococcales</taxon>
        <taxon>Methylococcaceae</taxon>
        <taxon>Methylococcus</taxon>
    </lineage>
</organism>
<sequence>MILHPSLFKPGRSPLLLAILLLLPLTVRAKDAMRETELPAAIDNELTYLLDFVGKNRLDPHRFDTARIGRLLDFIESPKKDDWIYRAGEREGATSAYYESDIRRSLDHLLRLTYSNDIPSVFTAPSTVRTEHWTAVDAPGQKLPALWIQPATPDKPVVVTGMEHLVNSPDSHSGAYYEYDLYRTLILTRVGGRKLLISLSSQTGESRVGRKGIIVGPDDNWDYLYTDQTGLNRTGLGWANTYMYGSQSVAFYLETGDTPPKTRFGVFKWIRAGWAGINVVNSQHIFSGLRRFGEVFRQIAEHPRTDDTMALARDFHAVSRLPLARLKRLAQNYLTALRKRCEEEGLLADGEVQALFSAGHYLESLNRDDMESILAIEYAKQMLGKPHYIDLADEFALTR</sequence>
<evidence type="ECO:0000313" key="1">
    <source>
        <dbReference type="EMBL" id="WWF02450.1"/>
    </source>
</evidence>
<evidence type="ECO:0000313" key="2">
    <source>
        <dbReference type="Proteomes" id="UP001359308"/>
    </source>
</evidence>
<dbReference type="RefSeq" id="WP_232470327.1">
    <property type="nucleotide sequence ID" value="NZ_CP104311.1"/>
</dbReference>
<gene>
    <name evidence="1" type="ORF">N4J17_02195</name>
</gene>
<keyword evidence="2" id="KW-1185">Reference proteome</keyword>
<dbReference type="EMBL" id="CP104311">
    <property type="protein sequence ID" value="WWF02450.1"/>
    <property type="molecule type" value="Genomic_DNA"/>
</dbReference>
<protein>
    <submittedName>
        <fullName evidence="1">Uncharacterized protein</fullName>
    </submittedName>
</protein>
<proteinExistence type="predicted"/>
<name>A0ABZ2F798_METCP</name>
<dbReference type="Proteomes" id="UP001359308">
    <property type="component" value="Chromosome"/>
</dbReference>
<reference evidence="1 2" key="1">
    <citation type="submission" date="2022-09" db="EMBL/GenBank/DDBJ databases">
        <authorList>
            <person name="Giprobiosintez L."/>
        </authorList>
    </citation>
    <scope>NUCLEOTIDE SEQUENCE [LARGE SCALE GENOMIC DNA]</scope>
    <source>
        <strain evidence="2">VKPM-B-12549 (GBS-15)</strain>
    </source>
</reference>
<accession>A0ABZ2F798</accession>